<dbReference type="KEGG" id="ccun:CCUN_0355"/>
<accession>A0A1W6BVB8</accession>
<organism evidence="2 3">
    <name type="scientific">Campylobacter cuniculorum DSM 23162 = LMG 24588</name>
    <dbReference type="NCBI Taxonomy" id="1121267"/>
    <lineage>
        <taxon>Bacteria</taxon>
        <taxon>Pseudomonadati</taxon>
        <taxon>Campylobacterota</taxon>
        <taxon>Epsilonproteobacteria</taxon>
        <taxon>Campylobacterales</taxon>
        <taxon>Campylobacteraceae</taxon>
        <taxon>Campylobacter</taxon>
    </lineage>
</organism>
<evidence type="ECO:0000256" key="1">
    <source>
        <dbReference type="SAM" id="Coils"/>
    </source>
</evidence>
<dbReference type="eggNOG" id="ENOG5031TE0">
    <property type="taxonomic scope" value="Bacteria"/>
</dbReference>
<evidence type="ECO:0000313" key="2">
    <source>
        <dbReference type="EMBL" id="ARJ56007.1"/>
    </source>
</evidence>
<protein>
    <submittedName>
        <fullName evidence="2">Uncharacterized protein</fullName>
    </submittedName>
</protein>
<keyword evidence="1" id="KW-0175">Coiled coil</keyword>
<dbReference type="Proteomes" id="UP000192902">
    <property type="component" value="Chromosome"/>
</dbReference>
<proteinExistence type="predicted"/>
<dbReference type="OrthoDB" id="5361883at2"/>
<dbReference type="RefSeq" id="WP_027305224.1">
    <property type="nucleotide sequence ID" value="NZ_CP020867.1"/>
</dbReference>
<dbReference type="STRING" id="1121267.CCUN_0355"/>
<dbReference type="AlphaFoldDB" id="A0A1W6BVB8"/>
<name>A0A1W6BVB8_9BACT</name>
<evidence type="ECO:0000313" key="3">
    <source>
        <dbReference type="Proteomes" id="UP000192902"/>
    </source>
</evidence>
<sequence length="127" mass="14750">MRIAVDCKDLILEKSLELFLKEHLVTKNDCDFIVCDEKISHAKPLFIINDNSPFLQVPFSKEKLLTSLEEFDEALKIAAKKLAQEQRKILEQKIDTIANEFKKEYEEKINKAILSLKDKLVKALMNE</sequence>
<feature type="coiled-coil region" evidence="1">
    <location>
        <begin position="68"/>
        <end position="107"/>
    </location>
</feature>
<dbReference type="EMBL" id="CP020867">
    <property type="protein sequence ID" value="ARJ56007.1"/>
    <property type="molecule type" value="Genomic_DNA"/>
</dbReference>
<gene>
    <name evidence="2" type="ORF">CCUN_0355</name>
</gene>
<reference evidence="2 3" key="1">
    <citation type="submission" date="2017-04" db="EMBL/GenBank/DDBJ databases">
        <title>Complete genome sequence of the Campylobacter cuniculorum type strain LMG24588.</title>
        <authorList>
            <person name="Miller W.G."/>
            <person name="Yee E."/>
            <person name="Revez J."/>
            <person name="Bono J.L."/>
            <person name="Rossi M."/>
        </authorList>
    </citation>
    <scope>NUCLEOTIDE SEQUENCE [LARGE SCALE GENOMIC DNA]</scope>
    <source>
        <strain evidence="2 3">LMG 24588</strain>
    </source>
</reference>